<organism evidence="2 3">
    <name type="scientific">Lojkania enalia</name>
    <dbReference type="NCBI Taxonomy" id="147567"/>
    <lineage>
        <taxon>Eukaryota</taxon>
        <taxon>Fungi</taxon>
        <taxon>Dikarya</taxon>
        <taxon>Ascomycota</taxon>
        <taxon>Pezizomycotina</taxon>
        <taxon>Dothideomycetes</taxon>
        <taxon>Pleosporomycetidae</taxon>
        <taxon>Pleosporales</taxon>
        <taxon>Pleosporales incertae sedis</taxon>
        <taxon>Lojkania</taxon>
    </lineage>
</organism>
<dbReference type="AlphaFoldDB" id="A0A9P4K1X0"/>
<gene>
    <name evidence="2" type="ORF">CC78DRAFT_586146</name>
</gene>
<protein>
    <submittedName>
        <fullName evidence="2">Uncharacterized protein</fullName>
    </submittedName>
</protein>
<keyword evidence="3" id="KW-1185">Reference proteome</keyword>
<dbReference type="EMBL" id="ML986714">
    <property type="protein sequence ID" value="KAF2259233.1"/>
    <property type="molecule type" value="Genomic_DNA"/>
</dbReference>
<accession>A0A9P4K1X0</accession>
<sequence length="159" mass="18794">MAHDSTRTWRTSFSAPPMRTRGRQKHHCLNSDRKAYFYFHRARPMALSLEQKDELLVLVIDNPPLTWSGMYPYWAWRDEYHCLRDCPPRCCEARASTIRFWARILECDAENEGSEHRYGRALQPCCEQTRYPVPVDLGKRGKVSDTNWDIESLEDAERI</sequence>
<evidence type="ECO:0000313" key="3">
    <source>
        <dbReference type="Proteomes" id="UP000800093"/>
    </source>
</evidence>
<proteinExistence type="predicted"/>
<dbReference type="Proteomes" id="UP000800093">
    <property type="component" value="Unassembled WGS sequence"/>
</dbReference>
<name>A0A9P4K1X0_9PLEO</name>
<evidence type="ECO:0000256" key="1">
    <source>
        <dbReference type="SAM" id="MobiDB-lite"/>
    </source>
</evidence>
<comment type="caution">
    <text evidence="2">The sequence shown here is derived from an EMBL/GenBank/DDBJ whole genome shotgun (WGS) entry which is preliminary data.</text>
</comment>
<evidence type="ECO:0000313" key="2">
    <source>
        <dbReference type="EMBL" id="KAF2259233.1"/>
    </source>
</evidence>
<feature type="region of interest" description="Disordered" evidence="1">
    <location>
        <begin position="1"/>
        <end position="22"/>
    </location>
</feature>
<reference evidence="3" key="1">
    <citation type="journal article" date="2020" name="Stud. Mycol.">
        <title>101 Dothideomycetes genomes: A test case for predicting lifestyles and emergence of pathogens.</title>
        <authorList>
            <person name="Haridas S."/>
            <person name="Albert R."/>
            <person name="Binder M."/>
            <person name="Bloem J."/>
            <person name="LaButti K."/>
            <person name="Salamov A."/>
            <person name="Andreopoulos B."/>
            <person name="Baker S."/>
            <person name="Barry K."/>
            <person name="Bills G."/>
            <person name="Bluhm B."/>
            <person name="Cannon C."/>
            <person name="Castanera R."/>
            <person name="Culley D."/>
            <person name="Daum C."/>
            <person name="Ezra D."/>
            <person name="Gonzalez J."/>
            <person name="Henrissat B."/>
            <person name="Kuo A."/>
            <person name="Liang C."/>
            <person name="Lipzen A."/>
            <person name="Lutzoni F."/>
            <person name="Magnuson J."/>
            <person name="Mondo S."/>
            <person name="Nolan M."/>
            <person name="Ohm R."/>
            <person name="Pangilinan J."/>
            <person name="Park H.-J."/>
            <person name="Ramirez L."/>
            <person name="Alfaro M."/>
            <person name="Sun H."/>
            <person name="Tritt A."/>
            <person name="Yoshinaga Y."/>
            <person name="Zwiers L.-H."/>
            <person name="Turgeon B."/>
            <person name="Goodwin S."/>
            <person name="Spatafora J."/>
            <person name="Crous P."/>
            <person name="Grigoriev I."/>
        </authorList>
    </citation>
    <scope>NUCLEOTIDE SEQUENCE [LARGE SCALE GENOMIC DNA]</scope>
    <source>
        <strain evidence="3">CBS 304.66</strain>
    </source>
</reference>